<dbReference type="SUPFAM" id="SSF53448">
    <property type="entry name" value="Nucleotide-diphospho-sugar transferases"/>
    <property type="match status" value="1"/>
</dbReference>
<comment type="similarity">
    <text evidence="8">Belongs to the glycosyltransferase 2 family. GtrB subfamily.</text>
</comment>
<evidence type="ECO:0000256" key="6">
    <source>
        <dbReference type="ARBA" id="ARBA00022989"/>
    </source>
</evidence>
<evidence type="ECO:0000256" key="1">
    <source>
        <dbReference type="ARBA" id="ARBA00004651"/>
    </source>
</evidence>
<dbReference type="InterPro" id="IPR050256">
    <property type="entry name" value="Glycosyltransferase_2"/>
</dbReference>
<evidence type="ECO:0000259" key="10">
    <source>
        <dbReference type="Pfam" id="PF00535"/>
    </source>
</evidence>
<feature type="transmembrane region" description="Helical" evidence="9">
    <location>
        <begin position="232"/>
        <end position="253"/>
    </location>
</feature>
<dbReference type="FunFam" id="3.90.550.10:FF:000079">
    <property type="entry name" value="Probable glycosyl transferase"/>
    <property type="match status" value="1"/>
</dbReference>
<dbReference type="Proteomes" id="UP000294599">
    <property type="component" value="Unassembled WGS sequence"/>
</dbReference>
<evidence type="ECO:0000313" key="11">
    <source>
        <dbReference type="EMBL" id="TCS93044.1"/>
    </source>
</evidence>
<evidence type="ECO:0000256" key="3">
    <source>
        <dbReference type="ARBA" id="ARBA00022676"/>
    </source>
</evidence>
<dbReference type="Gene3D" id="3.90.550.10">
    <property type="entry name" value="Spore Coat Polysaccharide Biosynthesis Protein SpsA, Chain A"/>
    <property type="match status" value="1"/>
</dbReference>
<dbReference type="AlphaFoldDB" id="A0A4R3L4H7"/>
<dbReference type="GO" id="GO:0016757">
    <property type="term" value="F:glycosyltransferase activity"/>
    <property type="evidence" value="ECO:0007669"/>
    <property type="project" value="UniProtKB-KW"/>
</dbReference>
<keyword evidence="3" id="KW-0328">Glycosyltransferase</keyword>
<protein>
    <submittedName>
        <fullName evidence="11">Glycosyltransferase involved in cell wall biosynthesis</fullName>
    </submittedName>
</protein>
<dbReference type="GO" id="GO:0005886">
    <property type="term" value="C:plasma membrane"/>
    <property type="evidence" value="ECO:0007669"/>
    <property type="project" value="UniProtKB-SubCell"/>
</dbReference>
<evidence type="ECO:0000256" key="8">
    <source>
        <dbReference type="ARBA" id="ARBA00038152"/>
    </source>
</evidence>
<evidence type="ECO:0000256" key="5">
    <source>
        <dbReference type="ARBA" id="ARBA00022692"/>
    </source>
</evidence>
<organism evidence="11 12">
    <name type="scientific">Pseudofulvimonas gallinarii</name>
    <dbReference type="NCBI Taxonomy" id="634155"/>
    <lineage>
        <taxon>Bacteria</taxon>
        <taxon>Pseudomonadati</taxon>
        <taxon>Pseudomonadota</taxon>
        <taxon>Gammaproteobacteria</taxon>
        <taxon>Lysobacterales</taxon>
        <taxon>Rhodanobacteraceae</taxon>
        <taxon>Pseudofulvimonas</taxon>
    </lineage>
</organism>
<evidence type="ECO:0000313" key="12">
    <source>
        <dbReference type="Proteomes" id="UP000294599"/>
    </source>
</evidence>
<name>A0A4R3L4H7_9GAMM</name>
<dbReference type="OrthoDB" id="9811884at2"/>
<evidence type="ECO:0000256" key="2">
    <source>
        <dbReference type="ARBA" id="ARBA00022475"/>
    </source>
</evidence>
<dbReference type="PANTHER" id="PTHR48090:SF1">
    <property type="entry name" value="PROPHAGE BACTOPRENOL GLUCOSYL TRANSFERASE HOMOLOG"/>
    <property type="match status" value="1"/>
</dbReference>
<keyword evidence="7 9" id="KW-0472">Membrane</keyword>
<keyword evidence="12" id="KW-1185">Reference proteome</keyword>
<accession>A0A4R3L4H7</accession>
<keyword evidence="4 11" id="KW-0808">Transferase</keyword>
<dbReference type="Pfam" id="PF00535">
    <property type="entry name" value="Glycos_transf_2"/>
    <property type="match status" value="1"/>
</dbReference>
<comment type="caution">
    <text evidence="11">The sequence shown here is derived from an EMBL/GenBank/DDBJ whole genome shotgun (WGS) entry which is preliminary data.</text>
</comment>
<evidence type="ECO:0000256" key="7">
    <source>
        <dbReference type="ARBA" id="ARBA00023136"/>
    </source>
</evidence>
<dbReference type="InterPro" id="IPR029044">
    <property type="entry name" value="Nucleotide-diphossugar_trans"/>
</dbReference>
<dbReference type="CDD" id="cd04187">
    <property type="entry name" value="DPM1_like_bac"/>
    <property type="match status" value="1"/>
</dbReference>
<feature type="transmembrane region" description="Helical" evidence="9">
    <location>
        <begin position="265"/>
        <end position="290"/>
    </location>
</feature>
<feature type="domain" description="Glycosyltransferase 2-like" evidence="10">
    <location>
        <begin position="9"/>
        <end position="169"/>
    </location>
</feature>
<keyword evidence="6 9" id="KW-1133">Transmembrane helix</keyword>
<gene>
    <name evidence="11" type="ORF">EDC25_13015</name>
</gene>
<sequence length="322" mass="35826">MNQRQSLAVVVPAYNEGEGLHAFHARLAPVLDGLDLDSRVIYVDDGSKDDTWAVMQALAASDPRVATLRLSRNFGKELAMTAGLDYADADAVVVIDADLQDPPEIIAQFVERWREGYDVVYGTRAERHGESWLKKATAAMFYRFIGRISPTPIPADTGDFRLLGRRAHQALKGLRERHRFMKGLFAWVGFRQVALVYQRDPRHAGTSKFNYWKLWNFAIEGITSFSAAPLKLATYVGVLTALVAFGFGLWVVGKAIVFGDPVRGYPSLMAVMLFLGGVQLMALGVIGEYLGRLFMESKQRPLYLLDVVEPARHDREPPLPGA</sequence>
<dbReference type="InterPro" id="IPR001173">
    <property type="entry name" value="Glyco_trans_2-like"/>
</dbReference>
<evidence type="ECO:0000256" key="4">
    <source>
        <dbReference type="ARBA" id="ARBA00022679"/>
    </source>
</evidence>
<comment type="subcellular location">
    <subcellularLocation>
        <location evidence="1">Cell membrane</location>
        <topology evidence="1">Multi-pass membrane protein</topology>
    </subcellularLocation>
</comment>
<reference evidence="11 12" key="1">
    <citation type="submission" date="2019-03" db="EMBL/GenBank/DDBJ databases">
        <title>Genomic Encyclopedia of Type Strains, Phase IV (KMG-IV): sequencing the most valuable type-strain genomes for metagenomic binning, comparative biology and taxonomic classification.</title>
        <authorList>
            <person name="Goeker M."/>
        </authorList>
    </citation>
    <scope>NUCLEOTIDE SEQUENCE [LARGE SCALE GENOMIC DNA]</scope>
    <source>
        <strain evidence="11 12">DSM 21944</strain>
    </source>
</reference>
<dbReference type="EMBL" id="SMAF01000030">
    <property type="protein sequence ID" value="TCS93044.1"/>
    <property type="molecule type" value="Genomic_DNA"/>
</dbReference>
<proteinExistence type="inferred from homology"/>
<keyword evidence="2" id="KW-1003">Cell membrane</keyword>
<evidence type="ECO:0000256" key="9">
    <source>
        <dbReference type="SAM" id="Phobius"/>
    </source>
</evidence>
<dbReference type="RefSeq" id="WP_123522181.1">
    <property type="nucleotide sequence ID" value="NZ_JBHLWF010000030.1"/>
</dbReference>
<dbReference type="PANTHER" id="PTHR48090">
    <property type="entry name" value="UNDECAPRENYL-PHOSPHATE 4-DEOXY-4-FORMAMIDO-L-ARABINOSE TRANSFERASE-RELATED"/>
    <property type="match status" value="1"/>
</dbReference>
<keyword evidence="5 9" id="KW-0812">Transmembrane</keyword>